<organism evidence="1 2">
    <name type="scientific">Corynascus novoguineensis</name>
    <dbReference type="NCBI Taxonomy" id="1126955"/>
    <lineage>
        <taxon>Eukaryota</taxon>
        <taxon>Fungi</taxon>
        <taxon>Dikarya</taxon>
        <taxon>Ascomycota</taxon>
        <taxon>Pezizomycotina</taxon>
        <taxon>Sordariomycetes</taxon>
        <taxon>Sordariomycetidae</taxon>
        <taxon>Sordariales</taxon>
        <taxon>Chaetomiaceae</taxon>
        <taxon>Corynascus</taxon>
    </lineage>
</organism>
<evidence type="ECO:0000313" key="1">
    <source>
        <dbReference type="EMBL" id="KAK4252029.1"/>
    </source>
</evidence>
<reference evidence="1" key="1">
    <citation type="journal article" date="2023" name="Mol. Phylogenet. Evol.">
        <title>Genome-scale phylogeny and comparative genomics of the fungal order Sordariales.</title>
        <authorList>
            <person name="Hensen N."/>
            <person name="Bonometti L."/>
            <person name="Westerberg I."/>
            <person name="Brannstrom I.O."/>
            <person name="Guillou S."/>
            <person name="Cros-Aarteil S."/>
            <person name="Calhoun S."/>
            <person name="Haridas S."/>
            <person name="Kuo A."/>
            <person name="Mondo S."/>
            <person name="Pangilinan J."/>
            <person name="Riley R."/>
            <person name="LaButti K."/>
            <person name="Andreopoulos B."/>
            <person name="Lipzen A."/>
            <person name="Chen C."/>
            <person name="Yan M."/>
            <person name="Daum C."/>
            <person name="Ng V."/>
            <person name="Clum A."/>
            <person name="Steindorff A."/>
            <person name="Ohm R.A."/>
            <person name="Martin F."/>
            <person name="Silar P."/>
            <person name="Natvig D.O."/>
            <person name="Lalanne C."/>
            <person name="Gautier V."/>
            <person name="Ament-Velasquez S.L."/>
            <person name="Kruys A."/>
            <person name="Hutchinson M.I."/>
            <person name="Powell A.J."/>
            <person name="Barry K."/>
            <person name="Miller A.N."/>
            <person name="Grigoriev I.V."/>
            <person name="Debuchy R."/>
            <person name="Gladieux P."/>
            <person name="Hiltunen Thoren M."/>
            <person name="Johannesson H."/>
        </authorList>
    </citation>
    <scope>NUCLEOTIDE SEQUENCE</scope>
    <source>
        <strain evidence="1">CBS 359.72</strain>
    </source>
</reference>
<evidence type="ECO:0000313" key="2">
    <source>
        <dbReference type="Proteomes" id="UP001303647"/>
    </source>
</evidence>
<proteinExistence type="predicted"/>
<sequence>MASSRTSSPARLPTPRRPRACIFVKDTHGGNHLNGKLADFSRSWTIYHPALDQIGACKLRSLMLDELQQLLDYYYDGAEHSTVIPQDLEAFCSRYLDRRTNKEGPAKPLVYAVVDSKLKQKLKSVWLTYPDSPCVVSTDPPYHRPGTPAPRYQKTKEVQDERIKSLKELATYCRYGETRYGYLNTKTELVAPPPLSTGLTQQMANLKIGTPPPAAAGATQQKRFATATASSSKAPAAAAAAAVAPKKPYTKCTIGKMTFNLNRDSKGHYVFLDSHRKVKFTLVRNPKKLWVVREDPKLVVVKMEQRISPTRLKAWRVLL</sequence>
<name>A0AAN7D100_9PEZI</name>
<dbReference type="Proteomes" id="UP001303647">
    <property type="component" value="Unassembled WGS sequence"/>
</dbReference>
<dbReference type="AlphaFoldDB" id="A0AAN7D100"/>
<gene>
    <name evidence="1" type="ORF">C7999DRAFT_27268</name>
</gene>
<protein>
    <submittedName>
        <fullName evidence="1">Uncharacterized protein</fullName>
    </submittedName>
</protein>
<accession>A0AAN7D100</accession>
<comment type="caution">
    <text evidence="1">The sequence shown here is derived from an EMBL/GenBank/DDBJ whole genome shotgun (WGS) entry which is preliminary data.</text>
</comment>
<keyword evidence="2" id="KW-1185">Reference proteome</keyword>
<reference evidence="1" key="2">
    <citation type="submission" date="2023-05" db="EMBL/GenBank/DDBJ databases">
        <authorList>
            <consortium name="Lawrence Berkeley National Laboratory"/>
            <person name="Steindorff A."/>
            <person name="Hensen N."/>
            <person name="Bonometti L."/>
            <person name="Westerberg I."/>
            <person name="Brannstrom I.O."/>
            <person name="Guillou S."/>
            <person name="Cros-Aarteil S."/>
            <person name="Calhoun S."/>
            <person name="Haridas S."/>
            <person name="Kuo A."/>
            <person name="Mondo S."/>
            <person name="Pangilinan J."/>
            <person name="Riley R."/>
            <person name="Labutti K."/>
            <person name="Andreopoulos B."/>
            <person name="Lipzen A."/>
            <person name="Chen C."/>
            <person name="Yanf M."/>
            <person name="Daum C."/>
            <person name="Ng V."/>
            <person name="Clum A."/>
            <person name="Ohm R."/>
            <person name="Martin F."/>
            <person name="Silar P."/>
            <person name="Natvig D."/>
            <person name="Lalanne C."/>
            <person name="Gautier V."/>
            <person name="Ament-Velasquez S.L."/>
            <person name="Kruys A."/>
            <person name="Hutchinson M.I."/>
            <person name="Powell A.J."/>
            <person name="Barry K."/>
            <person name="Miller A.N."/>
            <person name="Grigoriev I.V."/>
            <person name="Debuchy R."/>
            <person name="Gladieux P."/>
            <person name="Thoren M.H."/>
            <person name="Johannesson H."/>
        </authorList>
    </citation>
    <scope>NUCLEOTIDE SEQUENCE</scope>
    <source>
        <strain evidence="1">CBS 359.72</strain>
    </source>
</reference>
<dbReference type="EMBL" id="MU857602">
    <property type="protein sequence ID" value="KAK4252029.1"/>
    <property type="molecule type" value="Genomic_DNA"/>
</dbReference>